<gene>
    <name evidence="2" type="ORF">CIRG_05305</name>
</gene>
<dbReference type="EMBL" id="DS028095">
    <property type="protein sequence ID" value="KMP05624.1"/>
    <property type="molecule type" value="Genomic_DNA"/>
</dbReference>
<dbReference type="STRING" id="404692.A0A0J6YF22"/>
<dbReference type="PANTHER" id="PTHR21705">
    <property type="entry name" value="RAI16 PROTEIN-RELATED"/>
    <property type="match status" value="1"/>
</dbReference>
<sequence length="864" mass="95454">MDFWSRLIGGAPSSTGSLRRNATTERHTTFKHIYNALYQIWRNSASLTPDSSSIPRIRTCIDRLNAILSDESRGPSPHPCLAFAATSQVYLTIAKLALTTYDPRIVSATAVFFNMLIDAEVDGIVDNRTFSRALVDLARRASCAGEECEGKLVELIFGVANNIRLRPNILPAWFFPKGSQEEELEIKEAGETFAGATRKEEFPLFYLLLDYVHCAGRKGDFARTGLLYIIETASKSKDLERWLIESDMATLMATGLGGLYSQLGRILPQAHDLDIPPIIALSDDTRLEAFIRYDLGGNMDSFLSYLLFWQDAVDHCKSVELNDTLLDHFQVLFLEQLLYPSLLESSDVDGGSTPAVITYLSRILESIDQPELIHRILHFLLASPSEGEAITTKPVEQPKMSVSRRKSLDILSSFAEAAAIPSPTLFNLVDLVSMSIKSQNNQTLVATLRLITAIMQRHHHFASSLIKTSTRLEATPNLRTLGALNAELQQLFSFATTIYDSPSLDQSYGSYLASASGALSSRASMMLWSNLSDSNQESPSILQVDDTIFRGMLDLLRSFFTNNVITNLALTSSVTALASSNLVSLDGWLLVPAEKYRHLQDLRKTRDSAEPFNRPLSPECRDPDSQLNGAYAHPSWPHDDSPALTLVLSALVEQVQSWRESIPDFDALLAGRRELLHIRDPETVAADPAMEMGAHLSDESSGLAGMKGDPSMEFSRGRRSSQRQRVGENSSSLFARSQSKRPISPTRNLSSHRPSSQSPSKSCLRSHPVGLHRRLASPISTESTRSLSRRTEHLDVAPAPTASGNVETPNDDVAGETNGDCVTLGHVLTNIVILYEFILELTALVQMRASMFQEVNFHAISRPL</sequence>
<feature type="compositionally biased region" description="Low complexity" evidence="1">
    <location>
        <begin position="749"/>
        <end position="766"/>
    </location>
</feature>
<dbReference type="OrthoDB" id="5350595at2759"/>
<dbReference type="Pfam" id="PF10257">
    <property type="entry name" value="RAI16-like"/>
    <property type="match status" value="1"/>
</dbReference>
<dbReference type="InterPro" id="IPR019384">
    <property type="entry name" value="FHIP"/>
</dbReference>
<organism evidence="2 3">
    <name type="scientific">Coccidioides immitis RMSCC 2394</name>
    <dbReference type="NCBI Taxonomy" id="404692"/>
    <lineage>
        <taxon>Eukaryota</taxon>
        <taxon>Fungi</taxon>
        <taxon>Dikarya</taxon>
        <taxon>Ascomycota</taxon>
        <taxon>Pezizomycotina</taxon>
        <taxon>Eurotiomycetes</taxon>
        <taxon>Eurotiomycetidae</taxon>
        <taxon>Onygenales</taxon>
        <taxon>Onygenaceae</taxon>
        <taxon>Coccidioides</taxon>
    </lineage>
</organism>
<dbReference type="Proteomes" id="UP000054565">
    <property type="component" value="Unassembled WGS sequence"/>
</dbReference>
<accession>A0A0J6YF22</accession>
<feature type="compositionally biased region" description="Polar residues" evidence="1">
    <location>
        <begin position="727"/>
        <end position="748"/>
    </location>
</feature>
<reference evidence="3" key="1">
    <citation type="journal article" date="2010" name="Genome Res.">
        <title>Population genomic sequencing of Coccidioides fungi reveals recent hybridization and transposon control.</title>
        <authorList>
            <person name="Neafsey D.E."/>
            <person name="Barker B.M."/>
            <person name="Sharpton T.J."/>
            <person name="Stajich J.E."/>
            <person name="Park D.J."/>
            <person name="Whiston E."/>
            <person name="Hung C.-Y."/>
            <person name="McMahan C."/>
            <person name="White J."/>
            <person name="Sykes S."/>
            <person name="Heiman D."/>
            <person name="Young S."/>
            <person name="Zeng Q."/>
            <person name="Abouelleil A."/>
            <person name="Aftuck L."/>
            <person name="Bessette D."/>
            <person name="Brown A."/>
            <person name="FitzGerald M."/>
            <person name="Lui A."/>
            <person name="Macdonald J.P."/>
            <person name="Priest M."/>
            <person name="Orbach M.J."/>
            <person name="Galgiani J.N."/>
            <person name="Kirkland T.N."/>
            <person name="Cole G.T."/>
            <person name="Birren B.W."/>
            <person name="Henn M.R."/>
            <person name="Taylor J.W."/>
            <person name="Rounsley S.D."/>
        </authorList>
    </citation>
    <scope>NUCLEOTIDE SEQUENCE [LARGE SCALE GENOMIC DNA]</scope>
    <source>
        <strain evidence="3">RMSCC 2394</strain>
    </source>
</reference>
<proteinExistence type="predicted"/>
<protein>
    <submittedName>
        <fullName evidence="2">Uncharacterized protein</fullName>
    </submittedName>
</protein>
<name>A0A0J6YF22_COCIT</name>
<feature type="region of interest" description="Disordered" evidence="1">
    <location>
        <begin position="698"/>
        <end position="814"/>
    </location>
</feature>
<feature type="region of interest" description="Disordered" evidence="1">
    <location>
        <begin position="607"/>
        <end position="634"/>
    </location>
</feature>
<evidence type="ECO:0000313" key="2">
    <source>
        <dbReference type="EMBL" id="KMP05624.1"/>
    </source>
</evidence>
<dbReference type="PANTHER" id="PTHR21705:SF11">
    <property type="entry name" value="FHIP FAMILY PROTEIN CG3558"/>
    <property type="match status" value="1"/>
</dbReference>
<evidence type="ECO:0000313" key="3">
    <source>
        <dbReference type="Proteomes" id="UP000054565"/>
    </source>
</evidence>
<evidence type="ECO:0000256" key="1">
    <source>
        <dbReference type="SAM" id="MobiDB-lite"/>
    </source>
</evidence>
<dbReference type="AlphaFoldDB" id="A0A0J6YF22"/>